<proteinExistence type="predicted"/>
<dbReference type="AlphaFoldDB" id="A0A375I2B9"/>
<feature type="transmembrane region" description="Helical" evidence="1">
    <location>
        <begin position="129"/>
        <end position="151"/>
    </location>
</feature>
<evidence type="ECO:0000313" key="3">
    <source>
        <dbReference type="Proteomes" id="UP000265962"/>
    </source>
</evidence>
<evidence type="ECO:0000256" key="1">
    <source>
        <dbReference type="SAM" id="Phobius"/>
    </source>
</evidence>
<protein>
    <recommendedName>
        <fullName evidence="4">Tryptophan-associated transmembrane protein (Trp_oprn_chp)</fullName>
    </recommendedName>
</protein>
<evidence type="ECO:0008006" key="4">
    <source>
        <dbReference type="Google" id="ProtNLM"/>
    </source>
</evidence>
<evidence type="ECO:0000313" key="2">
    <source>
        <dbReference type="EMBL" id="SPF68795.1"/>
    </source>
</evidence>
<keyword evidence="3" id="KW-1185">Reference proteome</keyword>
<feature type="transmembrane region" description="Helical" evidence="1">
    <location>
        <begin position="29"/>
        <end position="51"/>
    </location>
</feature>
<sequence>MSPRRPTTPRARSAAGAVRLDVEPRRSRAALAAAIGAAVLLLALVIVPPVLRLTRGATSEAANAGILLLALAAVLIGAVLFVLAVIGLVRSHGTPRIGALLLVIDGLVQLVYGWAGNSTLMVDALRDSFLVWSWAVISIVLTVVGCVFVLARPRPVGTAREHRRRGARS</sequence>
<feature type="transmembrane region" description="Helical" evidence="1">
    <location>
        <begin position="63"/>
        <end position="86"/>
    </location>
</feature>
<dbReference type="OrthoDB" id="9966592at2"/>
<gene>
    <name evidence="2" type="ORF">PROPJV5_1774</name>
</gene>
<reference evidence="3" key="1">
    <citation type="submission" date="2018-02" db="EMBL/GenBank/DDBJ databases">
        <authorList>
            <person name="Hornung B."/>
        </authorList>
    </citation>
    <scope>NUCLEOTIDE SEQUENCE [LARGE SCALE GENOMIC DNA]</scope>
</reference>
<dbReference type="RefSeq" id="WP_119715940.1">
    <property type="nucleotide sequence ID" value="NZ_OMOH01000006.1"/>
</dbReference>
<dbReference type="EMBL" id="OMOH01000006">
    <property type="protein sequence ID" value="SPF68795.1"/>
    <property type="molecule type" value="Genomic_DNA"/>
</dbReference>
<keyword evidence="1" id="KW-0812">Transmembrane</keyword>
<name>A0A375I2B9_9ACTN</name>
<keyword evidence="1" id="KW-0472">Membrane</keyword>
<accession>A0A375I2B9</accession>
<organism evidence="2 3">
    <name type="scientific">Propionibacterium ruminifibrarum</name>
    <dbReference type="NCBI Taxonomy" id="1962131"/>
    <lineage>
        <taxon>Bacteria</taxon>
        <taxon>Bacillati</taxon>
        <taxon>Actinomycetota</taxon>
        <taxon>Actinomycetes</taxon>
        <taxon>Propionibacteriales</taxon>
        <taxon>Propionibacteriaceae</taxon>
        <taxon>Propionibacterium</taxon>
    </lineage>
</organism>
<keyword evidence="1" id="KW-1133">Transmembrane helix</keyword>
<dbReference type="Proteomes" id="UP000265962">
    <property type="component" value="Unassembled WGS sequence"/>
</dbReference>
<feature type="transmembrane region" description="Helical" evidence="1">
    <location>
        <begin position="98"/>
        <end position="117"/>
    </location>
</feature>